<protein>
    <submittedName>
        <fullName evidence="3">Uncharacterized protein</fullName>
    </submittedName>
</protein>
<keyword evidence="1" id="KW-0812">Transmembrane</keyword>
<feature type="transmembrane region" description="Helical" evidence="1">
    <location>
        <begin position="212"/>
        <end position="233"/>
    </location>
</feature>
<reference evidence="3 4" key="2">
    <citation type="submission" date="2015-05" db="EMBL/GenBank/DDBJ databases">
        <title>Distinctive expansion of gene families associated with plant cell wall degradation and secondary metabolism in the genomes of grapevine trunk pathogens.</title>
        <authorList>
            <person name="Lawrence D.P."/>
            <person name="Travadon R."/>
            <person name="Rolshausen P.E."/>
            <person name="Baumgartner K."/>
        </authorList>
    </citation>
    <scope>NUCLEOTIDE SEQUENCE [LARGE SCALE GENOMIC DNA]</scope>
    <source>
        <strain evidence="3">DS831</strain>
    </source>
</reference>
<feature type="chain" id="PRO_5002543593" evidence="2">
    <location>
        <begin position="19"/>
        <end position="273"/>
    </location>
</feature>
<gene>
    <name evidence="3" type="ORF">UCDDS831_g03917</name>
</gene>
<dbReference type="Proteomes" id="UP000034182">
    <property type="component" value="Unassembled WGS sequence"/>
</dbReference>
<accession>A0A0G2EIN2</accession>
<keyword evidence="1" id="KW-1133">Transmembrane helix</keyword>
<evidence type="ECO:0000256" key="2">
    <source>
        <dbReference type="SAM" id="SignalP"/>
    </source>
</evidence>
<dbReference type="AlphaFoldDB" id="A0A0G2EIN2"/>
<sequence>MPAMMLTTLLLLSSLAHAAPLPPASSQQCRCAVMPASTPFFPSLPVSPSSASSQRLVTDSCAALGPQLQAWREAPADHAADEAARLEKWIADQDPKVATAATDLLWGKRPIPTAAALVAAARTQRSSEGDATPQGRIVCRSVEVTEEAVGSFEDALYADTTSAEKARKIEAQDSPDSKHNGDCADKTHKMSFVDQIADAWRRPERHMFALKLIVFVLIMLCMIELGDDVFACIRRRRNARRGYARLSGGEKALYRPDLESIAEVEEEDDTQLP</sequence>
<keyword evidence="2" id="KW-0732">Signal</keyword>
<evidence type="ECO:0000313" key="4">
    <source>
        <dbReference type="Proteomes" id="UP000034182"/>
    </source>
</evidence>
<feature type="signal peptide" evidence="2">
    <location>
        <begin position="1"/>
        <end position="18"/>
    </location>
</feature>
<evidence type="ECO:0000313" key="3">
    <source>
        <dbReference type="EMBL" id="KKY22081.1"/>
    </source>
</evidence>
<evidence type="ECO:0000256" key="1">
    <source>
        <dbReference type="SAM" id="Phobius"/>
    </source>
</evidence>
<comment type="caution">
    <text evidence="3">The sequence shown here is derived from an EMBL/GenBank/DDBJ whole genome shotgun (WGS) entry which is preliminary data.</text>
</comment>
<proteinExistence type="predicted"/>
<dbReference type="EMBL" id="LAQI01000079">
    <property type="protein sequence ID" value="KKY22081.1"/>
    <property type="molecule type" value="Genomic_DNA"/>
</dbReference>
<keyword evidence="1" id="KW-0472">Membrane</keyword>
<organism evidence="3 4">
    <name type="scientific">Diplodia seriata</name>
    <dbReference type="NCBI Taxonomy" id="420778"/>
    <lineage>
        <taxon>Eukaryota</taxon>
        <taxon>Fungi</taxon>
        <taxon>Dikarya</taxon>
        <taxon>Ascomycota</taxon>
        <taxon>Pezizomycotina</taxon>
        <taxon>Dothideomycetes</taxon>
        <taxon>Dothideomycetes incertae sedis</taxon>
        <taxon>Botryosphaeriales</taxon>
        <taxon>Botryosphaeriaceae</taxon>
        <taxon>Diplodia</taxon>
    </lineage>
</organism>
<reference evidence="3 4" key="1">
    <citation type="submission" date="2015-03" db="EMBL/GenBank/DDBJ databases">
        <authorList>
            <person name="Morales-Cruz A."/>
            <person name="Amrine K.C."/>
            <person name="Cantu D."/>
        </authorList>
    </citation>
    <scope>NUCLEOTIDE SEQUENCE [LARGE SCALE GENOMIC DNA]</scope>
    <source>
        <strain evidence="3">DS831</strain>
    </source>
</reference>
<name>A0A0G2EIN2_9PEZI</name>